<dbReference type="InterPro" id="IPR000089">
    <property type="entry name" value="Biotin_lipoyl"/>
</dbReference>
<feature type="region of interest" description="Disordered" evidence="13">
    <location>
        <begin position="94"/>
        <end position="121"/>
    </location>
</feature>
<dbReference type="GO" id="GO:0006099">
    <property type="term" value="P:tricarboxylic acid cycle"/>
    <property type="evidence" value="ECO:0007669"/>
    <property type="project" value="UniProtKB-UniRule"/>
</dbReference>
<dbReference type="Gene3D" id="2.40.50.100">
    <property type="match status" value="1"/>
</dbReference>
<dbReference type="OrthoDB" id="9805770at2"/>
<dbReference type="InterPro" id="IPR004167">
    <property type="entry name" value="PSBD"/>
</dbReference>
<evidence type="ECO:0000256" key="1">
    <source>
        <dbReference type="ARBA" id="ARBA00004052"/>
    </source>
</evidence>
<dbReference type="FunFam" id="3.30.559.10:FF:000007">
    <property type="entry name" value="Dihydrolipoamide acetyltransferase component of pyruvate dehydrogenase complex"/>
    <property type="match status" value="1"/>
</dbReference>
<dbReference type="Gene3D" id="3.30.559.10">
    <property type="entry name" value="Chloramphenicol acetyltransferase-like domain"/>
    <property type="match status" value="1"/>
</dbReference>
<keyword evidence="7 12" id="KW-0816">Tricarboxylic acid cycle</keyword>
<evidence type="ECO:0000256" key="13">
    <source>
        <dbReference type="SAM" id="MobiDB-lite"/>
    </source>
</evidence>
<dbReference type="InterPro" id="IPR003016">
    <property type="entry name" value="2-oxoA_DH_lipoyl-BS"/>
</dbReference>
<evidence type="ECO:0000256" key="9">
    <source>
        <dbReference type="ARBA" id="ARBA00022823"/>
    </source>
</evidence>
<evidence type="ECO:0000256" key="10">
    <source>
        <dbReference type="ARBA" id="ARBA00023315"/>
    </source>
</evidence>
<dbReference type="InterPro" id="IPR023213">
    <property type="entry name" value="CAT-like_dom_sf"/>
</dbReference>
<gene>
    <name evidence="16" type="ORF">C7374_10190</name>
</gene>
<dbReference type="RefSeq" id="WP_111573653.1">
    <property type="nucleotide sequence ID" value="NZ_JBHEEY010000020.1"/>
</dbReference>
<evidence type="ECO:0000259" key="15">
    <source>
        <dbReference type="PROSITE" id="PS51826"/>
    </source>
</evidence>
<evidence type="ECO:0000313" key="17">
    <source>
        <dbReference type="Proteomes" id="UP000249453"/>
    </source>
</evidence>
<feature type="compositionally biased region" description="Low complexity" evidence="13">
    <location>
        <begin position="95"/>
        <end position="121"/>
    </location>
</feature>
<dbReference type="EMBL" id="QLMK01000001">
    <property type="protein sequence ID" value="RAK33767.1"/>
    <property type="molecule type" value="Genomic_DNA"/>
</dbReference>
<dbReference type="InterPro" id="IPR011053">
    <property type="entry name" value="Single_hybrid_motif"/>
</dbReference>
<accession>A0A364JYF4</accession>
<evidence type="ECO:0000256" key="5">
    <source>
        <dbReference type="ARBA" id="ARBA00012945"/>
    </source>
</evidence>
<sequence length="411" mass="43096">MATEIRVPTLGESVTEATIGKWFKQVGEAVAIDEPLVELETDKVTVEVPAAAAGVLAEIVAQEGDTVEVNALLGQIDTAGAAAAAPAAKKEEAKPAAAPAATAAAPAAPASSGPAMQPAPSAAKLMAENNISADQVEGSGKRGQVLKGDVLDAIAKGISAPAAAAPAAAARPASPADDAAREERVRMTRLRQTIARRLKDAQNTAAMLTTYNEVDMSAVMELRKRYKEIFEKKHGVKLGFMGFFTKAVTHALKEIPAVNAEIDGNDIIYKNFAHVGVAVGTDKGLVVPVVRDADQLSIAEIEKEIGRLGRAARDGKLSVADMQGGTFTISNGGVYGSLMSSPILNAPQSGILGMHKIQERPVVVGGQIVIRPMMYLALSYDHRIVDGKEAVTFLVRVKESLEDPERLVLDL</sequence>
<evidence type="ECO:0000256" key="3">
    <source>
        <dbReference type="ARBA" id="ARBA00007317"/>
    </source>
</evidence>
<evidence type="ECO:0000256" key="4">
    <source>
        <dbReference type="ARBA" id="ARBA00011666"/>
    </source>
</evidence>
<dbReference type="SUPFAM" id="SSF51230">
    <property type="entry name" value="Single hybrid motif"/>
    <property type="match status" value="1"/>
</dbReference>
<dbReference type="GO" id="GO:0045252">
    <property type="term" value="C:oxoglutarate dehydrogenase complex"/>
    <property type="evidence" value="ECO:0007669"/>
    <property type="project" value="UniProtKB-UniRule"/>
</dbReference>
<feature type="domain" description="Lipoyl-binding" evidence="14">
    <location>
        <begin position="2"/>
        <end position="77"/>
    </location>
</feature>
<evidence type="ECO:0000256" key="6">
    <source>
        <dbReference type="ARBA" id="ARBA00019511"/>
    </source>
</evidence>
<dbReference type="InterPro" id="IPR050537">
    <property type="entry name" value="2-oxoacid_dehydrogenase"/>
</dbReference>
<evidence type="ECO:0000313" key="16">
    <source>
        <dbReference type="EMBL" id="RAK33767.1"/>
    </source>
</evidence>
<dbReference type="SUPFAM" id="SSF47005">
    <property type="entry name" value="Peripheral subunit-binding domain of 2-oxo acid dehydrogenase complex"/>
    <property type="match status" value="1"/>
</dbReference>
<reference evidence="16 17" key="1">
    <citation type="submission" date="2018-06" db="EMBL/GenBank/DDBJ databases">
        <title>Genomic Encyclopedia of Type Strains, Phase IV (KMG-IV): sequencing the most valuable type-strain genomes for metagenomic binning, comparative biology and taxonomic classification.</title>
        <authorList>
            <person name="Goeker M."/>
        </authorList>
    </citation>
    <scope>NUCLEOTIDE SEQUENCE [LARGE SCALE GENOMIC DNA]</scope>
    <source>
        <strain evidence="16 17">DSM 26720</strain>
    </source>
</reference>
<dbReference type="AlphaFoldDB" id="A0A364JYF4"/>
<dbReference type="InterPro" id="IPR001078">
    <property type="entry name" value="2-oxoacid_DH_actylTfrase"/>
</dbReference>
<keyword evidence="8 12" id="KW-0808">Transferase</keyword>
<keyword evidence="9 12" id="KW-0450">Lipoyl</keyword>
<dbReference type="GO" id="GO:0004149">
    <property type="term" value="F:dihydrolipoyllysine-residue succinyltransferase activity"/>
    <property type="evidence" value="ECO:0007669"/>
    <property type="project" value="UniProtKB-UniRule"/>
</dbReference>
<evidence type="ECO:0000256" key="8">
    <source>
        <dbReference type="ARBA" id="ARBA00022679"/>
    </source>
</evidence>
<dbReference type="InterPro" id="IPR006255">
    <property type="entry name" value="SucB"/>
</dbReference>
<protein>
    <recommendedName>
        <fullName evidence="6 12">Dihydrolipoyllysine-residue succinyltransferase component of 2-oxoglutarate dehydrogenase complex</fullName>
        <ecNumber evidence="5 12">2.3.1.61</ecNumber>
    </recommendedName>
    <alternativeName>
        <fullName evidence="12">2-oxoglutarate dehydrogenase complex component E2</fullName>
    </alternativeName>
</protein>
<dbReference type="Gene3D" id="4.10.320.10">
    <property type="entry name" value="E3-binding domain"/>
    <property type="match status" value="1"/>
</dbReference>
<evidence type="ECO:0000259" key="14">
    <source>
        <dbReference type="PROSITE" id="PS50968"/>
    </source>
</evidence>
<dbReference type="CDD" id="cd06849">
    <property type="entry name" value="lipoyl_domain"/>
    <property type="match status" value="1"/>
</dbReference>
<dbReference type="PROSITE" id="PS50968">
    <property type="entry name" value="BIOTINYL_LIPOYL"/>
    <property type="match status" value="1"/>
</dbReference>
<comment type="subunit">
    <text evidence="4">Forms a 24-polypeptide structural core with octahedral symmetry. Part of the 2-oxoglutarate dehydrogenase (OGDH) complex composed of E1 (2-oxoglutarate dehydrogenase), E2 (dihydrolipoamide succinyltransferase) and E3 (dihydrolipoamide dehydrogenase); the complex contains multiple copies of the three enzymatic components (E1, E2 and E3).</text>
</comment>
<dbReference type="UniPathway" id="UPA00868">
    <property type="reaction ID" value="UER00840"/>
</dbReference>
<evidence type="ECO:0000256" key="12">
    <source>
        <dbReference type="RuleBase" id="RU361138"/>
    </source>
</evidence>
<dbReference type="GO" id="GO:0005829">
    <property type="term" value="C:cytosol"/>
    <property type="evidence" value="ECO:0007669"/>
    <property type="project" value="TreeGrafter"/>
</dbReference>
<comment type="caution">
    <text evidence="16">The sequence shown here is derived from an EMBL/GenBank/DDBJ whole genome shotgun (WGS) entry which is preliminary data.</text>
</comment>
<evidence type="ECO:0000256" key="11">
    <source>
        <dbReference type="ARBA" id="ARBA00052761"/>
    </source>
</evidence>
<comment type="cofactor">
    <cofactor evidence="12">
        <name>(R)-lipoate</name>
        <dbReference type="ChEBI" id="CHEBI:83088"/>
    </cofactor>
    <text evidence="12">Binds 1 lipoyl cofactor covalently.</text>
</comment>
<keyword evidence="17" id="KW-1185">Reference proteome</keyword>
<dbReference type="Pfam" id="PF00198">
    <property type="entry name" value="2-oxoacid_dh"/>
    <property type="match status" value="1"/>
</dbReference>
<organism evidence="16 17">
    <name type="scientific">Falsochrobactrum ovis</name>
    <dbReference type="NCBI Taxonomy" id="1293442"/>
    <lineage>
        <taxon>Bacteria</taxon>
        <taxon>Pseudomonadati</taxon>
        <taxon>Pseudomonadota</taxon>
        <taxon>Alphaproteobacteria</taxon>
        <taxon>Hyphomicrobiales</taxon>
        <taxon>Brucellaceae</taxon>
        <taxon>Falsochrobactrum</taxon>
    </lineage>
</organism>
<comment type="similarity">
    <text evidence="3 12">Belongs to the 2-oxoacid dehydrogenase family.</text>
</comment>
<dbReference type="Proteomes" id="UP000249453">
    <property type="component" value="Unassembled WGS sequence"/>
</dbReference>
<feature type="domain" description="Peripheral subunit-binding (PSBD)" evidence="15">
    <location>
        <begin position="117"/>
        <end position="154"/>
    </location>
</feature>
<dbReference type="PROSITE" id="PS00189">
    <property type="entry name" value="LIPOYL"/>
    <property type="match status" value="1"/>
</dbReference>
<dbReference type="InterPro" id="IPR036625">
    <property type="entry name" value="E3-bd_dom_sf"/>
</dbReference>
<comment type="catalytic activity">
    <reaction evidence="11 12">
        <text>N(6)-[(R)-dihydrolipoyl]-L-lysyl-[protein] + succinyl-CoA = N(6)-[(R)-S(8)-succinyldihydrolipoyl]-L-lysyl-[protein] + CoA</text>
        <dbReference type="Rhea" id="RHEA:15213"/>
        <dbReference type="Rhea" id="RHEA-COMP:10475"/>
        <dbReference type="Rhea" id="RHEA-COMP:20092"/>
        <dbReference type="ChEBI" id="CHEBI:57287"/>
        <dbReference type="ChEBI" id="CHEBI:57292"/>
        <dbReference type="ChEBI" id="CHEBI:83100"/>
        <dbReference type="ChEBI" id="CHEBI:83120"/>
        <dbReference type="EC" id="2.3.1.61"/>
    </reaction>
</comment>
<comment type="pathway">
    <text evidence="2 12">Amino-acid degradation; L-lysine degradation via saccharopine pathway; glutaryl-CoA from L-lysine: step 6/6.</text>
</comment>
<dbReference type="NCBIfam" id="NF004309">
    <property type="entry name" value="PRK05704.1"/>
    <property type="match status" value="1"/>
</dbReference>
<dbReference type="Pfam" id="PF02817">
    <property type="entry name" value="E3_binding"/>
    <property type="match status" value="1"/>
</dbReference>
<dbReference type="SUPFAM" id="SSF52777">
    <property type="entry name" value="CoA-dependent acyltransferases"/>
    <property type="match status" value="1"/>
</dbReference>
<evidence type="ECO:0000256" key="2">
    <source>
        <dbReference type="ARBA" id="ARBA00005145"/>
    </source>
</evidence>
<keyword evidence="10 12" id="KW-0012">Acyltransferase</keyword>
<dbReference type="GO" id="GO:0033512">
    <property type="term" value="P:L-lysine catabolic process to acetyl-CoA via saccharopine"/>
    <property type="evidence" value="ECO:0007669"/>
    <property type="project" value="UniProtKB-UniRule"/>
</dbReference>
<dbReference type="PANTHER" id="PTHR43416:SF5">
    <property type="entry name" value="DIHYDROLIPOYLLYSINE-RESIDUE SUCCINYLTRANSFERASE COMPONENT OF 2-OXOGLUTARATE DEHYDROGENASE COMPLEX, MITOCHONDRIAL"/>
    <property type="match status" value="1"/>
</dbReference>
<dbReference type="NCBIfam" id="TIGR01347">
    <property type="entry name" value="sucB"/>
    <property type="match status" value="1"/>
</dbReference>
<evidence type="ECO:0000256" key="7">
    <source>
        <dbReference type="ARBA" id="ARBA00022532"/>
    </source>
</evidence>
<dbReference type="Pfam" id="PF00364">
    <property type="entry name" value="Biotin_lipoyl"/>
    <property type="match status" value="1"/>
</dbReference>
<dbReference type="PROSITE" id="PS51826">
    <property type="entry name" value="PSBD"/>
    <property type="match status" value="1"/>
</dbReference>
<name>A0A364JYF4_9HYPH</name>
<dbReference type="PANTHER" id="PTHR43416">
    <property type="entry name" value="DIHYDROLIPOYLLYSINE-RESIDUE SUCCINYLTRANSFERASE COMPONENT OF 2-OXOGLUTARATE DEHYDROGENASE COMPLEX, MITOCHONDRIAL-RELATED"/>
    <property type="match status" value="1"/>
</dbReference>
<proteinExistence type="inferred from homology"/>
<comment type="function">
    <text evidence="1 12">E2 component of the 2-oxoglutarate dehydrogenase (OGDH) complex which catalyzes the second step in the conversion of 2-oxoglutarate to succinyl-CoA and CO(2).</text>
</comment>
<dbReference type="EC" id="2.3.1.61" evidence="5 12"/>